<protein>
    <submittedName>
        <fullName evidence="1">Uncharacterized protein</fullName>
    </submittedName>
</protein>
<dbReference type="Proteomes" id="UP000248790">
    <property type="component" value="Unassembled WGS sequence"/>
</dbReference>
<accession>A0A327X1Z6</accession>
<dbReference type="AlphaFoldDB" id="A0A327X1Z6"/>
<proteinExistence type="predicted"/>
<dbReference type="RefSeq" id="WP_111628160.1">
    <property type="nucleotide sequence ID" value="NZ_QLMC01000002.1"/>
</dbReference>
<keyword evidence="2" id="KW-1185">Reference proteome</keyword>
<evidence type="ECO:0000313" key="1">
    <source>
        <dbReference type="EMBL" id="RAK00418.1"/>
    </source>
</evidence>
<comment type="caution">
    <text evidence="1">The sequence shown here is derived from an EMBL/GenBank/DDBJ whole genome shotgun (WGS) entry which is preliminary data.</text>
</comment>
<evidence type="ECO:0000313" key="2">
    <source>
        <dbReference type="Proteomes" id="UP000248790"/>
    </source>
</evidence>
<sequence length="190" mass="22078">MGTYKNEGFDPAVIRSLKEQYTQEGSTFIYVEDEDDDSDVLNSGECVHVQFVGNYRESEVIYDAIIYTLRLHHSSLVYEMAMDKVKKSFPSYVPVEERKADYRIDPELEEEIELFLTELIEEIEETEAVKVQEHIEIDPDFEFGISLDVCLNVEEITEEVIEDFIARFTSNTLELDETMYSFSSDDESES</sequence>
<gene>
    <name evidence="1" type="ORF">LX87_02120</name>
</gene>
<dbReference type="OrthoDB" id="959238at2"/>
<name>A0A327X1Z6_LARAB</name>
<organism evidence="1 2">
    <name type="scientific">Larkinella arboricola</name>
    <dbReference type="NCBI Taxonomy" id="643671"/>
    <lineage>
        <taxon>Bacteria</taxon>
        <taxon>Pseudomonadati</taxon>
        <taxon>Bacteroidota</taxon>
        <taxon>Cytophagia</taxon>
        <taxon>Cytophagales</taxon>
        <taxon>Spirosomataceae</taxon>
        <taxon>Larkinella</taxon>
    </lineage>
</organism>
<reference evidence="1 2" key="1">
    <citation type="submission" date="2018-06" db="EMBL/GenBank/DDBJ databases">
        <title>Genomic Encyclopedia of Archaeal and Bacterial Type Strains, Phase II (KMG-II): from individual species to whole genera.</title>
        <authorList>
            <person name="Goeker M."/>
        </authorList>
    </citation>
    <scope>NUCLEOTIDE SEQUENCE [LARGE SCALE GENOMIC DNA]</scope>
    <source>
        <strain evidence="1 2">DSM 21851</strain>
    </source>
</reference>
<dbReference type="EMBL" id="QLMC01000002">
    <property type="protein sequence ID" value="RAK00418.1"/>
    <property type="molecule type" value="Genomic_DNA"/>
</dbReference>